<dbReference type="Proteomes" id="UP000472277">
    <property type="component" value="Chromosome 4"/>
</dbReference>
<accession>A0A673VWA3</accession>
<dbReference type="Ensembl" id="ENSSTUT00000000296.1">
    <property type="protein sequence ID" value="ENSSTUP00000000256.1"/>
    <property type="gene ID" value="ENSSTUG00000000180.1"/>
</dbReference>
<dbReference type="GO" id="GO:0006695">
    <property type="term" value="P:cholesterol biosynthetic process"/>
    <property type="evidence" value="ECO:0007669"/>
    <property type="project" value="TreeGrafter"/>
</dbReference>
<feature type="transmembrane region" description="Helical" evidence="1">
    <location>
        <begin position="204"/>
        <end position="224"/>
    </location>
</feature>
<dbReference type="PANTHER" id="PTHR44442:SF1">
    <property type="entry name" value="3-KETO-STEROID REDUCTASE_17-BETA-HYDROXYSTEROID DEHYDROGENASE 7"/>
    <property type="match status" value="1"/>
</dbReference>
<dbReference type="GO" id="GO:0004303">
    <property type="term" value="F:estradiol 17-beta-dehydrogenase [NAD(P)+] activity"/>
    <property type="evidence" value="ECO:0007669"/>
    <property type="project" value="TreeGrafter"/>
</dbReference>
<reference evidence="2" key="2">
    <citation type="submission" date="2025-09" db="UniProtKB">
        <authorList>
            <consortium name="Ensembl"/>
        </authorList>
    </citation>
    <scope>IDENTIFICATION</scope>
</reference>
<reference evidence="2" key="1">
    <citation type="submission" date="2025-08" db="UniProtKB">
        <authorList>
            <consortium name="Ensembl"/>
        </authorList>
    </citation>
    <scope>IDENTIFICATION</scope>
</reference>
<keyword evidence="1" id="KW-1133">Transmembrane helix</keyword>
<dbReference type="AlphaFoldDB" id="A0A673VWA3"/>
<name>A0A673VWA3_SALTR</name>
<dbReference type="Pfam" id="PF00106">
    <property type="entry name" value="adh_short"/>
    <property type="match status" value="1"/>
</dbReference>
<dbReference type="InParanoid" id="A0A673VWA3"/>
<organism evidence="2 3">
    <name type="scientific">Salmo trutta</name>
    <name type="common">Brown trout</name>
    <dbReference type="NCBI Taxonomy" id="8032"/>
    <lineage>
        <taxon>Eukaryota</taxon>
        <taxon>Metazoa</taxon>
        <taxon>Chordata</taxon>
        <taxon>Craniata</taxon>
        <taxon>Vertebrata</taxon>
        <taxon>Euteleostomi</taxon>
        <taxon>Actinopterygii</taxon>
        <taxon>Neopterygii</taxon>
        <taxon>Teleostei</taxon>
        <taxon>Protacanthopterygii</taxon>
        <taxon>Salmoniformes</taxon>
        <taxon>Salmonidae</taxon>
        <taxon>Salmoninae</taxon>
        <taxon>Salmo</taxon>
    </lineage>
</organism>
<dbReference type="InterPro" id="IPR052834">
    <property type="entry name" value="3KSR/17beta-HSD"/>
</dbReference>
<dbReference type="GO" id="GO:0005789">
    <property type="term" value="C:endoplasmic reticulum membrane"/>
    <property type="evidence" value="ECO:0007669"/>
    <property type="project" value="TreeGrafter"/>
</dbReference>
<evidence type="ECO:0000256" key="1">
    <source>
        <dbReference type="SAM" id="Phobius"/>
    </source>
</evidence>
<evidence type="ECO:0000313" key="2">
    <source>
        <dbReference type="Ensembl" id="ENSSTUP00000000256.1"/>
    </source>
</evidence>
<dbReference type="InterPro" id="IPR036291">
    <property type="entry name" value="NAD(P)-bd_dom_sf"/>
</dbReference>
<evidence type="ECO:0000313" key="3">
    <source>
        <dbReference type="Proteomes" id="UP000472277"/>
    </source>
</evidence>
<sequence length="341" mass="38086">VTKEVTETGTNFVNTGGVGLALCERLLSEDGSIQLCLACRNLRRAQAACSALLTSHPDAQVALLQLDTSSISSVLTAAHDVKLYNRLDYLYLNAGIMPNPQLDVKAFCMGLFSSHQHVCHGGGLQEMFATNLFGHFLLVRELLPVLCQANHTSQVIWTSSSNAQCSAFSLKGLQHQTGTEPYNSSKYASDLLSLALNTHLNMKGLYSSVICPGFAMTNLTYGILPSFPKLLWNLLMPILWLVCVSFDSSVPLFIVQFWLFMQKPESLDPWTKYQSNLSPLLCLIASLFPSQMDTDGDMSEALYDKLLELEDKVHRKLKEEKKAYTKHRNIHKIYHHWLNNA</sequence>
<dbReference type="OMA" id="MDITFET"/>
<dbReference type="PANTHER" id="PTHR44442">
    <property type="entry name" value="3-KETO-STEROID REDUCTASE"/>
    <property type="match status" value="1"/>
</dbReference>
<protein>
    <submittedName>
        <fullName evidence="2">Hydroxysteroid (17-beta) dehydrogenase 7</fullName>
    </submittedName>
</protein>
<proteinExistence type="predicted"/>
<keyword evidence="1" id="KW-0472">Membrane</keyword>
<keyword evidence="1" id="KW-0812">Transmembrane</keyword>
<dbReference type="Gene3D" id="3.40.50.720">
    <property type="entry name" value="NAD(P)-binding Rossmann-like Domain"/>
    <property type="match status" value="1"/>
</dbReference>
<dbReference type="SUPFAM" id="SSF51735">
    <property type="entry name" value="NAD(P)-binding Rossmann-fold domains"/>
    <property type="match status" value="1"/>
</dbReference>
<dbReference type="InterPro" id="IPR002347">
    <property type="entry name" value="SDR_fam"/>
</dbReference>
<dbReference type="GO" id="GO:0047024">
    <property type="term" value="F:5-alpha-androstane-3-beta,17-beta-diol dehydrogenase (NADP+) activity"/>
    <property type="evidence" value="ECO:0007669"/>
    <property type="project" value="TreeGrafter"/>
</dbReference>
<dbReference type="GeneTree" id="ENSGT00390000013340"/>
<dbReference type="GO" id="GO:0000253">
    <property type="term" value="F:3-beta-hydroxysteroid 3-dehydrogenase (NADP+) activity"/>
    <property type="evidence" value="ECO:0007669"/>
    <property type="project" value="TreeGrafter"/>
</dbReference>
<gene>
    <name evidence="2" type="primary">HSD17B7</name>
</gene>
<keyword evidence="3" id="KW-1185">Reference proteome</keyword>
<feature type="transmembrane region" description="Helical" evidence="1">
    <location>
        <begin position="230"/>
        <end position="260"/>
    </location>
</feature>